<dbReference type="NCBIfam" id="TIGR02191">
    <property type="entry name" value="RNaseIII"/>
    <property type="match status" value="1"/>
</dbReference>
<dbReference type="InterPro" id="IPR000999">
    <property type="entry name" value="RNase_III_dom"/>
</dbReference>
<feature type="domain" description="DRBM" evidence="11">
    <location>
        <begin position="151"/>
        <end position="216"/>
    </location>
</feature>
<feature type="domain" description="RNase III" evidence="12">
    <location>
        <begin position="1"/>
        <end position="124"/>
    </location>
</feature>
<dbReference type="PROSITE" id="PS50142">
    <property type="entry name" value="RNASE_3_2"/>
    <property type="match status" value="1"/>
</dbReference>
<feature type="active site" evidence="10">
    <location>
        <position position="113"/>
    </location>
</feature>
<dbReference type="GO" id="GO:0019843">
    <property type="term" value="F:rRNA binding"/>
    <property type="evidence" value="ECO:0007669"/>
    <property type="project" value="UniProtKB-KW"/>
</dbReference>
<keyword evidence="4 10" id="KW-0507">mRNA processing</keyword>
<protein>
    <recommendedName>
        <fullName evidence="10">Ribonuclease 3</fullName>
        <ecNumber evidence="10">3.1.26.3</ecNumber>
    </recommendedName>
    <alternativeName>
        <fullName evidence="10">Ribonuclease III</fullName>
        <shortName evidence="10">RNase III</shortName>
    </alternativeName>
</protein>
<comment type="catalytic activity">
    <reaction evidence="1 10">
        <text>Endonucleolytic cleavage to 5'-phosphomonoester.</text>
        <dbReference type="EC" id="3.1.26.3"/>
    </reaction>
</comment>
<dbReference type="GO" id="GO:0004525">
    <property type="term" value="F:ribonuclease III activity"/>
    <property type="evidence" value="ECO:0007669"/>
    <property type="project" value="UniProtKB-UniRule"/>
</dbReference>
<keyword evidence="3 10" id="KW-0698">rRNA processing</keyword>
<gene>
    <name evidence="10 13" type="primary">rnc</name>
    <name evidence="13" type="ORF">DBW98_03645</name>
</gene>
<dbReference type="FunFam" id="1.10.1520.10:FF:000001">
    <property type="entry name" value="Ribonuclease 3"/>
    <property type="match status" value="1"/>
</dbReference>
<proteinExistence type="inferred from homology"/>
<sequence length="217" mass="24573">MSKNSLEVHKSYLQLALFQQAFIHKSVSSNKNNERLEFLGDAVLEIVVSEYLFNRFESLTEGKLTQMRASLVNTQSLAKLFQQLDCKDLLQTSKGTNKLDETHKYSIYAGALEACIGAIFIELGFEESKIFILRLFKDSFSDLNESVELKDAKSRLQESLQAKGFEPPKYLVVSNKSGNQFDCNVTFNGKNFHASAEIKKESEQKVAELILLELDRA</sequence>
<evidence type="ECO:0000256" key="2">
    <source>
        <dbReference type="ARBA" id="ARBA00010183"/>
    </source>
</evidence>
<keyword evidence="10" id="KW-0479">Metal-binding</keyword>
<feature type="active site" evidence="10">
    <location>
        <position position="41"/>
    </location>
</feature>
<dbReference type="PROSITE" id="PS50137">
    <property type="entry name" value="DS_RBD"/>
    <property type="match status" value="1"/>
</dbReference>
<evidence type="ECO:0000256" key="5">
    <source>
        <dbReference type="ARBA" id="ARBA00022694"/>
    </source>
</evidence>
<dbReference type="Pfam" id="PF14622">
    <property type="entry name" value="Ribonucleas_3_3"/>
    <property type="match status" value="1"/>
</dbReference>
<dbReference type="GO" id="GO:0005737">
    <property type="term" value="C:cytoplasm"/>
    <property type="evidence" value="ECO:0007669"/>
    <property type="project" value="UniProtKB-SubCell"/>
</dbReference>
<dbReference type="SMART" id="SM00358">
    <property type="entry name" value="DSRM"/>
    <property type="match status" value="1"/>
</dbReference>
<dbReference type="Proteomes" id="UP000253032">
    <property type="component" value="Unassembled WGS sequence"/>
</dbReference>
<dbReference type="GO" id="GO:0003725">
    <property type="term" value="F:double-stranded RNA binding"/>
    <property type="evidence" value="ECO:0007669"/>
    <property type="project" value="TreeGrafter"/>
</dbReference>
<dbReference type="InterPro" id="IPR011907">
    <property type="entry name" value="RNase_III"/>
</dbReference>
<comment type="function">
    <text evidence="10">Digests double-stranded RNA. Involved in the processing of primary rRNA transcript to yield the immediate precursors to the large and small rRNAs (23S and 16S). Processes some mRNAs, and tRNAs when they are encoded in the rRNA operon. Processes pre-crRNA and tracrRNA of type II CRISPR loci if present in the organism.</text>
</comment>
<reference evidence="13 14" key="1">
    <citation type="journal article" date="2018" name="Microbiome">
        <title>Fine metagenomic profile of the Mediterranean stratified and mixed water columns revealed by assembly and recruitment.</title>
        <authorList>
            <person name="Haro-Moreno J.M."/>
            <person name="Lopez-Perez M."/>
            <person name="De La Torre J.R."/>
            <person name="Picazo A."/>
            <person name="Camacho A."/>
            <person name="Rodriguez-Valera F."/>
        </authorList>
    </citation>
    <scope>NUCLEOTIDE SEQUENCE [LARGE SCALE GENOMIC DNA]</scope>
    <source>
        <strain evidence="13">MED-G84</strain>
    </source>
</reference>
<comment type="subunit">
    <text evidence="10">Homodimer.</text>
</comment>
<evidence type="ECO:0000259" key="11">
    <source>
        <dbReference type="PROSITE" id="PS50137"/>
    </source>
</evidence>
<dbReference type="SMART" id="SM00535">
    <property type="entry name" value="RIBOc"/>
    <property type="match status" value="1"/>
</dbReference>
<keyword evidence="6 10" id="KW-0540">Nuclease</keyword>
<dbReference type="GO" id="GO:0006397">
    <property type="term" value="P:mRNA processing"/>
    <property type="evidence" value="ECO:0007669"/>
    <property type="project" value="UniProtKB-UniRule"/>
</dbReference>
<dbReference type="SUPFAM" id="SSF69065">
    <property type="entry name" value="RNase III domain-like"/>
    <property type="match status" value="1"/>
</dbReference>
<dbReference type="PROSITE" id="PS00517">
    <property type="entry name" value="RNASE_3_1"/>
    <property type="match status" value="1"/>
</dbReference>
<dbReference type="PANTHER" id="PTHR11207">
    <property type="entry name" value="RIBONUCLEASE III"/>
    <property type="match status" value="1"/>
</dbReference>
<dbReference type="InterPro" id="IPR014720">
    <property type="entry name" value="dsRBD_dom"/>
</dbReference>
<comment type="caution">
    <text evidence="10">Lacks conserved residue(s) required for the propagation of feature annotation.</text>
</comment>
<feature type="binding site" evidence="10">
    <location>
        <position position="37"/>
    </location>
    <ligand>
        <name>Mg(2+)</name>
        <dbReference type="ChEBI" id="CHEBI:18420"/>
    </ligand>
</feature>
<dbReference type="GO" id="GO:0006364">
    <property type="term" value="P:rRNA processing"/>
    <property type="evidence" value="ECO:0007669"/>
    <property type="project" value="UniProtKB-UniRule"/>
</dbReference>
<organism evidence="13 14">
    <name type="scientific">SAR86 cluster bacterium</name>
    <dbReference type="NCBI Taxonomy" id="2030880"/>
    <lineage>
        <taxon>Bacteria</taxon>
        <taxon>Pseudomonadati</taxon>
        <taxon>Pseudomonadota</taxon>
        <taxon>Gammaproteobacteria</taxon>
        <taxon>SAR86 cluster</taxon>
    </lineage>
</organism>
<dbReference type="Gene3D" id="3.30.160.20">
    <property type="match status" value="1"/>
</dbReference>
<name>A0A368BJW3_9GAMM</name>
<evidence type="ECO:0000256" key="10">
    <source>
        <dbReference type="HAMAP-Rule" id="MF_00104"/>
    </source>
</evidence>
<dbReference type="GO" id="GO:0046872">
    <property type="term" value="F:metal ion binding"/>
    <property type="evidence" value="ECO:0007669"/>
    <property type="project" value="UniProtKB-KW"/>
</dbReference>
<evidence type="ECO:0000256" key="9">
    <source>
        <dbReference type="ARBA" id="ARBA00022884"/>
    </source>
</evidence>
<evidence type="ECO:0000256" key="1">
    <source>
        <dbReference type="ARBA" id="ARBA00000109"/>
    </source>
</evidence>
<keyword evidence="10" id="KW-0963">Cytoplasm</keyword>
<evidence type="ECO:0000256" key="8">
    <source>
        <dbReference type="ARBA" id="ARBA00022801"/>
    </source>
</evidence>
<keyword evidence="10" id="KW-0460">Magnesium</keyword>
<dbReference type="Gene3D" id="1.10.1520.10">
    <property type="entry name" value="Ribonuclease III domain"/>
    <property type="match status" value="1"/>
</dbReference>
<dbReference type="EMBL" id="QOPC01000020">
    <property type="protein sequence ID" value="RCL37598.1"/>
    <property type="molecule type" value="Genomic_DNA"/>
</dbReference>
<dbReference type="CDD" id="cd00593">
    <property type="entry name" value="RIBOc"/>
    <property type="match status" value="1"/>
</dbReference>
<comment type="caution">
    <text evidence="13">The sequence shown here is derived from an EMBL/GenBank/DDBJ whole genome shotgun (WGS) entry which is preliminary data.</text>
</comment>
<dbReference type="InterPro" id="IPR036389">
    <property type="entry name" value="RNase_III_sf"/>
</dbReference>
<evidence type="ECO:0000256" key="7">
    <source>
        <dbReference type="ARBA" id="ARBA00022759"/>
    </source>
</evidence>
<dbReference type="AlphaFoldDB" id="A0A368BJW3"/>
<comment type="similarity">
    <text evidence="2">Belongs to the ribonuclease III family.</text>
</comment>
<keyword evidence="7 10" id="KW-0255">Endonuclease</keyword>
<keyword evidence="8 10" id="KW-0378">Hydrolase</keyword>
<dbReference type="PANTHER" id="PTHR11207:SF0">
    <property type="entry name" value="RIBONUCLEASE 3"/>
    <property type="match status" value="1"/>
</dbReference>
<dbReference type="HAMAP" id="MF_00104">
    <property type="entry name" value="RNase_III"/>
    <property type="match status" value="1"/>
</dbReference>
<keyword evidence="5 10" id="KW-0819">tRNA processing</keyword>
<comment type="subcellular location">
    <subcellularLocation>
        <location evidence="10">Cytoplasm</location>
    </subcellularLocation>
</comment>
<dbReference type="Pfam" id="PF00035">
    <property type="entry name" value="dsrm"/>
    <property type="match status" value="1"/>
</dbReference>
<accession>A0A368BJW3</accession>
<feature type="binding site" evidence="10">
    <location>
        <position position="113"/>
    </location>
    <ligand>
        <name>Mg(2+)</name>
        <dbReference type="ChEBI" id="CHEBI:18420"/>
    </ligand>
</feature>
<evidence type="ECO:0000256" key="6">
    <source>
        <dbReference type="ARBA" id="ARBA00022722"/>
    </source>
</evidence>
<keyword evidence="9 10" id="KW-0694">RNA-binding</keyword>
<dbReference type="EC" id="3.1.26.3" evidence="10"/>
<evidence type="ECO:0000259" key="12">
    <source>
        <dbReference type="PROSITE" id="PS50142"/>
    </source>
</evidence>
<dbReference type="GO" id="GO:0008033">
    <property type="term" value="P:tRNA processing"/>
    <property type="evidence" value="ECO:0007669"/>
    <property type="project" value="UniProtKB-KW"/>
</dbReference>
<dbReference type="SUPFAM" id="SSF54768">
    <property type="entry name" value="dsRNA-binding domain-like"/>
    <property type="match status" value="1"/>
</dbReference>
<evidence type="ECO:0000256" key="3">
    <source>
        <dbReference type="ARBA" id="ARBA00022552"/>
    </source>
</evidence>
<evidence type="ECO:0000256" key="4">
    <source>
        <dbReference type="ARBA" id="ARBA00022664"/>
    </source>
</evidence>
<evidence type="ECO:0000313" key="14">
    <source>
        <dbReference type="Proteomes" id="UP000253032"/>
    </source>
</evidence>
<evidence type="ECO:0000313" key="13">
    <source>
        <dbReference type="EMBL" id="RCL37598.1"/>
    </source>
</evidence>
<keyword evidence="10" id="KW-0699">rRNA-binding</keyword>
<comment type="cofactor">
    <cofactor evidence="10">
        <name>Mg(2+)</name>
        <dbReference type="ChEBI" id="CHEBI:18420"/>
    </cofactor>
</comment>
<dbReference type="GO" id="GO:0010468">
    <property type="term" value="P:regulation of gene expression"/>
    <property type="evidence" value="ECO:0007669"/>
    <property type="project" value="TreeGrafter"/>
</dbReference>